<protein>
    <submittedName>
        <fullName evidence="2">Uncharacterized protein</fullName>
    </submittedName>
</protein>
<dbReference type="Proteomes" id="UP000784294">
    <property type="component" value="Unassembled WGS sequence"/>
</dbReference>
<dbReference type="EMBL" id="CAAALY010248721">
    <property type="protein sequence ID" value="VEL34937.1"/>
    <property type="molecule type" value="Genomic_DNA"/>
</dbReference>
<name>A0A448XEQ4_9PLAT</name>
<dbReference type="AlphaFoldDB" id="A0A448XEQ4"/>
<reference evidence="2" key="1">
    <citation type="submission" date="2018-11" db="EMBL/GenBank/DDBJ databases">
        <authorList>
            <consortium name="Pathogen Informatics"/>
        </authorList>
    </citation>
    <scope>NUCLEOTIDE SEQUENCE</scope>
</reference>
<sequence length="237" mass="25951">MEDGMGKLEDDITWSLLLNLTKPQTVLRPNYKAWITGHDWTNWGSFQGVYLVAAITPQGEAKTGTDLRVQTGLGKGAVQVSLGQPPFRPILQARIDTISLSVRPIPSSRTESISQWSSPFSIRQPVRLAANRPVSEPGFLSPRRWCANNDTVPTGHVTSLSMTANLVGRVRSVPSVQWVSGPAGNDAGHRGKRGASKRLTSGFGGFRSSEERPASSHFRPHCIIIRRWESLAATEKD</sequence>
<evidence type="ECO:0000313" key="3">
    <source>
        <dbReference type="Proteomes" id="UP000784294"/>
    </source>
</evidence>
<evidence type="ECO:0000313" key="2">
    <source>
        <dbReference type="EMBL" id="VEL34937.1"/>
    </source>
</evidence>
<gene>
    <name evidence="2" type="ORF">PXEA_LOCUS28377</name>
</gene>
<proteinExistence type="predicted"/>
<feature type="region of interest" description="Disordered" evidence="1">
    <location>
        <begin position="179"/>
        <end position="214"/>
    </location>
</feature>
<accession>A0A448XEQ4</accession>
<organism evidence="2 3">
    <name type="scientific">Protopolystoma xenopodis</name>
    <dbReference type="NCBI Taxonomy" id="117903"/>
    <lineage>
        <taxon>Eukaryota</taxon>
        <taxon>Metazoa</taxon>
        <taxon>Spiralia</taxon>
        <taxon>Lophotrochozoa</taxon>
        <taxon>Platyhelminthes</taxon>
        <taxon>Monogenea</taxon>
        <taxon>Polyopisthocotylea</taxon>
        <taxon>Polystomatidea</taxon>
        <taxon>Polystomatidae</taxon>
        <taxon>Protopolystoma</taxon>
    </lineage>
</organism>
<evidence type="ECO:0000256" key="1">
    <source>
        <dbReference type="SAM" id="MobiDB-lite"/>
    </source>
</evidence>
<keyword evidence="3" id="KW-1185">Reference proteome</keyword>
<comment type="caution">
    <text evidence="2">The sequence shown here is derived from an EMBL/GenBank/DDBJ whole genome shotgun (WGS) entry which is preliminary data.</text>
</comment>